<proteinExistence type="predicted"/>
<organism evidence="8 9">
    <name type="scientific">Cimex lectularius</name>
    <name type="common">Bed bug</name>
    <name type="synonym">Acanthia lectularia</name>
    <dbReference type="NCBI Taxonomy" id="79782"/>
    <lineage>
        <taxon>Eukaryota</taxon>
        <taxon>Metazoa</taxon>
        <taxon>Ecdysozoa</taxon>
        <taxon>Arthropoda</taxon>
        <taxon>Hexapoda</taxon>
        <taxon>Insecta</taxon>
        <taxon>Pterygota</taxon>
        <taxon>Neoptera</taxon>
        <taxon>Paraneoptera</taxon>
        <taxon>Hemiptera</taxon>
        <taxon>Heteroptera</taxon>
        <taxon>Panheteroptera</taxon>
        <taxon>Cimicomorpha</taxon>
        <taxon>Cimicidae</taxon>
        <taxon>Cimex</taxon>
    </lineage>
</organism>
<dbReference type="InterPro" id="IPR018114">
    <property type="entry name" value="TRYPSIN_HIS"/>
</dbReference>
<sequence length="278" mass="30120">MANFWGPVCLFLVASAGMSSSELSLSSVKKYFANIFAPGQIRVIGGSNAVRGQFPYQVLMRVMNKGKQFFCGGSVISDSHVLTAAHCVENVSFLLLTFGSVTTSPLDGTESRFVTKNDVVAHPDYDPVDVKNDIALIFLNRPVQLSVYVSPVQLPTSNYVENVDGYLTGWGRTSDSSKKAAKVLQYAKMELLPLYKCMYYWNSLGIPVDSSQICTKYVGTASCNGDSGGPLVVMEQNGAYTQVGIVSFGVTLCESGSPSVYTRVGAYLKWINLMTGIK</sequence>
<dbReference type="GO" id="GO:0004252">
    <property type="term" value="F:serine-type endopeptidase activity"/>
    <property type="evidence" value="ECO:0007669"/>
    <property type="project" value="InterPro"/>
</dbReference>
<keyword evidence="2 5" id="KW-0378">Hydrolase</keyword>
<dbReference type="KEGG" id="clec:106673734"/>
<gene>
    <name evidence="8" type="primary">106673734</name>
</gene>
<dbReference type="PANTHER" id="PTHR24252">
    <property type="entry name" value="ACROSIN-RELATED"/>
    <property type="match status" value="1"/>
</dbReference>
<dbReference type="PANTHER" id="PTHR24252:SF7">
    <property type="entry name" value="HYALIN"/>
    <property type="match status" value="1"/>
</dbReference>
<dbReference type="PRINTS" id="PR00722">
    <property type="entry name" value="CHYMOTRYPSIN"/>
</dbReference>
<feature type="signal peptide" evidence="6">
    <location>
        <begin position="1"/>
        <end position="21"/>
    </location>
</feature>
<dbReference type="Pfam" id="PF00089">
    <property type="entry name" value="Trypsin"/>
    <property type="match status" value="1"/>
</dbReference>
<feature type="chain" id="PRO_5035318479" description="Peptidase S1 domain-containing protein" evidence="6">
    <location>
        <begin position="22"/>
        <end position="278"/>
    </location>
</feature>
<evidence type="ECO:0000256" key="1">
    <source>
        <dbReference type="ARBA" id="ARBA00022670"/>
    </source>
</evidence>
<evidence type="ECO:0000256" key="5">
    <source>
        <dbReference type="RuleBase" id="RU363034"/>
    </source>
</evidence>
<dbReference type="PROSITE" id="PS50240">
    <property type="entry name" value="TRYPSIN_DOM"/>
    <property type="match status" value="1"/>
</dbReference>
<dbReference type="InterPro" id="IPR001254">
    <property type="entry name" value="Trypsin_dom"/>
</dbReference>
<feature type="domain" description="Peptidase S1" evidence="7">
    <location>
        <begin position="43"/>
        <end position="276"/>
    </location>
</feature>
<evidence type="ECO:0000256" key="3">
    <source>
        <dbReference type="ARBA" id="ARBA00022825"/>
    </source>
</evidence>
<keyword evidence="9" id="KW-1185">Reference proteome</keyword>
<accession>A0A8I6SBK4</accession>
<dbReference type="FunFam" id="2.40.10.10:FF:000034">
    <property type="entry name" value="Eupolytin"/>
    <property type="match status" value="1"/>
</dbReference>
<dbReference type="PROSITE" id="PS00135">
    <property type="entry name" value="TRYPSIN_SER"/>
    <property type="match status" value="1"/>
</dbReference>
<evidence type="ECO:0000313" key="8">
    <source>
        <dbReference type="EnsemblMetazoa" id="XP_014261431.1"/>
    </source>
</evidence>
<keyword evidence="3 5" id="KW-0720">Serine protease</keyword>
<dbReference type="InterPro" id="IPR043504">
    <property type="entry name" value="Peptidase_S1_PA_chymotrypsin"/>
</dbReference>
<evidence type="ECO:0000256" key="4">
    <source>
        <dbReference type="ARBA" id="ARBA00023157"/>
    </source>
</evidence>
<name>A0A8I6SBK4_CIMLE</name>
<dbReference type="AlphaFoldDB" id="A0A8I6SBK4"/>
<dbReference type="EnsemblMetazoa" id="XM_014405945.2">
    <property type="protein sequence ID" value="XP_014261431.1"/>
    <property type="gene ID" value="LOC106673734"/>
</dbReference>
<dbReference type="InterPro" id="IPR001314">
    <property type="entry name" value="Peptidase_S1A"/>
</dbReference>
<evidence type="ECO:0000256" key="6">
    <source>
        <dbReference type="SAM" id="SignalP"/>
    </source>
</evidence>
<dbReference type="InterPro" id="IPR009003">
    <property type="entry name" value="Peptidase_S1_PA"/>
</dbReference>
<dbReference type="OMA" id="KYFANIF"/>
<dbReference type="CDD" id="cd00190">
    <property type="entry name" value="Tryp_SPc"/>
    <property type="match status" value="1"/>
</dbReference>
<evidence type="ECO:0000256" key="2">
    <source>
        <dbReference type="ARBA" id="ARBA00022801"/>
    </source>
</evidence>
<dbReference type="InterPro" id="IPR033116">
    <property type="entry name" value="TRYPSIN_SER"/>
</dbReference>
<reference evidence="8" key="1">
    <citation type="submission" date="2022-01" db="UniProtKB">
        <authorList>
            <consortium name="EnsemblMetazoa"/>
        </authorList>
    </citation>
    <scope>IDENTIFICATION</scope>
</reference>
<evidence type="ECO:0000259" key="7">
    <source>
        <dbReference type="PROSITE" id="PS50240"/>
    </source>
</evidence>
<dbReference type="GO" id="GO:0006508">
    <property type="term" value="P:proteolysis"/>
    <property type="evidence" value="ECO:0007669"/>
    <property type="project" value="UniProtKB-KW"/>
</dbReference>
<dbReference type="Gene3D" id="2.40.10.10">
    <property type="entry name" value="Trypsin-like serine proteases"/>
    <property type="match status" value="1"/>
</dbReference>
<keyword evidence="6" id="KW-0732">Signal</keyword>
<dbReference type="SMART" id="SM00020">
    <property type="entry name" value="Tryp_SPc"/>
    <property type="match status" value="1"/>
</dbReference>
<dbReference type="Proteomes" id="UP000494040">
    <property type="component" value="Unassembled WGS sequence"/>
</dbReference>
<protein>
    <recommendedName>
        <fullName evidence="7">Peptidase S1 domain-containing protein</fullName>
    </recommendedName>
</protein>
<dbReference type="OrthoDB" id="5565075at2759"/>
<keyword evidence="1 5" id="KW-0645">Protease</keyword>
<dbReference type="SUPFAM" id="SSF50494">
    <property type="entry name" value="Trypsin-like serine proteases"/>
    <property type="match status" value="1"/>
</dbReference>
<dbReference type="PROSITE" id="PS00134">
    <property type="entry name" value="TRYPSIN_HIS"/>
    <property type="match status" value="1"/>
</dbReference>
<keyword evidence="4" id="KW-1015">Disulfide bond</keyword>
<evidence type="ECO:0000313" key="9">
    <source>
        <dbReference type="Proteomes" id="UP000494040"/>
    </source>
</evidence>